<evidence type="ECO:0000313" key="8">
    <source>
        <dbReference type="EMBL" id="KFO32602.1"/>
    </source>
</evidence>
<evidence type="ECO:0000256" key="2">
    <source>
        <dbReference type="ARBA" id="ARBA00006364"/>
    </source>
</evidence>
<gene>
    <name evidence="8" type="ORF">H920_06013</name>
</gene>
<name>A0A091DND1_FUKDA</name>
<keyword evidence="5" id="KW-1133">Transmembrane helix</keyword>
<evidence type="ECO:0000256" key="3">
    <source>
        <dbReference type="ARBA" id="ARBA00022475"/>
    </source>
</evidence>
<evidence type="ECO:0000256" key="5">
    <source>
        <dbReference type="ARBA" id="ARBA00022989"/>
    </source>
</evidence>
<keyword evidence="4" id="KW-0812">Transmembrane</keyword>
<proteinExistence type="inferred from homology"/>
<dbReference type="GO" id="GO:0002028">
    <property type="term" value="P:regulation of sodium ion transport"/>
    <property type="evidence" value="ECO:0007669"/>
    <property type="project" value="UniProtKB-UniRule"/>
</dbReference>
<comment type="subcellular location">
    <subcellularLocation>
        <location evidence="1 7">Cell membrane</location>
        <topology evidence="1 7">Multi-pass membrane protein</topology>
    </subcellularLocation>
</comment>
<evidence type="ECO:0000256" key="6">
    <source>
        <dbReference type="ARBA" id="ARBA00023136"/>
    </source>
</evidence>
<dbReference type="PANTHER" id="PTHR13084:SF3">
    <property type="entry name" value="SODIUM_POTASSIUM-TRANSPORTING ATPASE SUBUNIT BETA-1-INTERACTING PROTEIN 2"/>
    <property type="match status" value="1"/>
</dbReference>
<accession>A0A091DND1</accession>
<dbReference type="GO" id="GO:0005886">
    <property type="term" value="C:plasma membrane"/>
    <property type="evidence" value="ECO:0007669"/>
    <property type="project" value="UniProtKB-SubCell"/>
</dbReference>
<comment type="similarity">
    <text evidence="2 7">Belongs to the NKAIN family.</text>
</comment>
<dbReference type="Pfam" id="PF05640">
    <property type="entry name" value="NKAIN"/>
    <property type="match status" value="1"/>
</dbReference>
<dbReference type="EMBL" id="KN122153">
    <property type="protein sequence ID" value="KFO32602.1"/>
    <property type="molecule type" value="Genomic_DNA"/>
</dbReference>
<keyword evidence="6" id="KW-0472">Membrane</keyword>
<evidence type="ECO:0000313" key="9">
    <source>
        <dbReference type="Proteomes" id="UP000028990"/>
    </source>
</evidence>
<dbReference type="InterPro" id="IPR008516">
    <property type="entry name" value="Na/K-Atpase_Interacting"/>
</dbReference>
<dbReference type="PANTHER" id="PTHR13084">
    <property type="entry name" value="T-CELL LYMPHOMA BREAKPOINT-ASSOCIATED TARGET 1-RELATED"/>
    <property type="match status" value="1"/>
</dbReference>
<organism evidence="8 9">
    <name type="scientific">Fukomys damarensis</name>
    <name type="common">Damaraland mole rat</name>
    <name type="synonym">Cryptomys damarensis</name>
    <dbReference type="NCBI Taxonomy" id="885580"/>
    <lineage>
        <taxon>Eukaryota</taxon>
        <taxon>Metazoa</taxon>
        <taxon>Chordata</taxon>
        <taxon>Craniata</taxon>
        <taxon>Vertebrata</taxon>
        <taxon>Euteleostomi</taxon>
        <taxon>Mammalia</taxon>
        <taxon>Eutheria</taxon>
        <taxon>Euarchontoglires</taxon>
        <taxon>Glires</taxon>
        <taxon>Rodentia</taxon>
        <taxon>Hystricomorpha</taxon>
        <taxon>Bathyergidae</taxon>
        <taxon>Fukomys</taxon>
    </lineage>
</organism>
<protein>
    <recommendedName>
        <fullName evidence="7">Sodium/potassium-transporting ATPase subunit beta-1-interacting protein</fullName>
        <shortName evidence="7">Na(+)/K(+)-transporting ATPase subunit beta-1-interacting protein</shortName>
    </recommendedName>
</protein>
<sequence>MHRSWWMENGPGCTVTSVTPAPDWAPEDHRYITVSGCLLEYQYVEVAHSTLQIALARFCPERRPCDSEAVRRDPLDLIMKSFLLASLSPCQRSRARQSRARLGCMRGGLGVFAEGSLPCASTRPPNAEAPSSLIPGRGRSSTGDWAGVRLLALQPLRDRTFSVDGSRTVLVPMMQSNDLAVRHFGLGTEVPALWPGRR</sequence>
<evidence type="ECO:0000256" key="7">
    <source>
        <dbReference type="RuleBase" id="RU368041"/>
    </source>
</evidence>
<reference evidence="8 9" key="1">
    <citation type="submission" date="2013-11" db="EMBL/GenBank/DDBJ databases">
        <title>The Damaraland mole rat (Fukomys damarensis) genome and evolution of African mole rats.</title>
        <authorList>
            <person name="Gladyshev V.N."/>
            <person name="Fang X."/>
        </authorList>
    </citation>
    <scope>NUCLEOTIDE SEQUENCE [LARGE SCALE GENOMIC DNA]</scope>
    <source>
        <tissue evidence="8">Liver</tissue>
    </source>
</reference>
<keyword evidence="3 7" id="KW-1003">Cell membrane</keyword>
<dbReference type="AlphaFoldDB" id="A0A091DND1"/>
<evidence type="ECO:0000256" key="4">
    <source>
        <dbReference type="ARBA" id="ARBA00022692"/>
    </source>
</evidence>
<dbReference type="Proteomes" id="UP000028990">
    <property type="component" value="Unassembled WGS sequence"/>
</dbReference>
<evidence type="ECO:0000256" key="1">
    <source>
        <dbReference type="ARBA" id="ARBA00004651"/>
    </source>
</evidence>
<keyword evidence="9" id="KW-1185">Reference proteome</keyword>